<feature type="compositionally biased region" description="Polar residues" evidence="1">
    <location>
        <begin position="40"/>
        <end position="50"/>
    </location>
</feature>
<name>A0A8W8J4D4_MAGGI</name>
<dbReference type="EnsemblMetazoa" id="G16705.1">
    <property type="protein sequence ID" value="G16705.1:cds"/>
    <property type="gene ID" value="G16705"/>
</dbReference>
<protein>
    <submittedName>
        <fullName evidence="2">Uncharacterized protein</fullName>
    </submittedName>
</protein>
<keyword evidence="3" id="KW-1185">Reference proteome</keyword>
<feature type="compositionally biased region" description="Acidic residues" evidence="1">
    <location>
        <begin position="20"/>
        <end position="30"/>
    </location>
</feature>
<evidence type="ECO:0000313" key="2">
    <source>
        <dbReference type="EnsemblMetazoa" id="G16707.1:cds"/>
    </source>
</evidence>
<dbReference type="OrthoDB" id="6128751at2759"/>
<dbReference type="EnsemblMetazoa" id="G16707.1">
    <property type="protein sequence ID" value="G16707.1:cds"/>
    <property type="gene ID" value="G16707"/>
</dbReference>
<reference evidence="2" key="1">
    <citation type="submission" date="2022-08" db="UniProtKB">
        <authorList>
            <consortium name="EnsemblMetazoa"/>
        </authorList>
    </citation>
    <scope>IDENTIFICATION</scope>
    <source>
        <strain evidence="2">05x7-T-G4-1.051#20</strain>
    </source>
</reference>
<feature type="region of interest" description="Disordered" evidence="1">
    <location>
        <begin position="274"/>
        <end position="296"/>
    </location>
</feature>
<feature type="region of interest" description="Disordered" evidence="1">
    <location>
        <begin position="1"/>
        <end position="161"/>
    </location>
</feature>
<sequence>MSELDFSATDDESLHLQIDETMETETDESLETGKRDAFRSMTSDSDSESILTKKPRKKSQKATQRSVLMPNSETDNDTTKEITTSTPLRRSPRKRRQETRRLAIACAQEDTESEDETYLSAATNMQKEKTVKSKKSKTQSGQSERLSSLNSSKSSGKNQGLHGHIKEILQNQREILSHLGVLTKELKGLRTDIDNKRDEVKEPVSVPNRIRNAVKEYFANGEEIELKWDYKKRFYDEVNSEFTDYIKRSVKGVAPDVTNEVLDTAVKRYFTSKKEAANRKSRNKETLHKQRQATYERKKEKVRRRIQAAEKKNWTTEKKNMVLGVLKSKDSHKLMSSDEEADEGFISHPYSWESDAWRNIKQSLDKKYQETCSSRSRRLLQKRQIGSVREQEKPKLKEEFSWMFN</sequence>
<feature type="compositionally biased region" description="Low complexity" evidence="1">
    <location>
        <begin position="138"/>
        <end position="159"/>
    </location>
</feature>
<evidence type="ECO:0000256" key="1">
    <source>
        <dbReference type="SAM" id="MobiDB-lite"/>
    </source>
</evidence>
<evidence type="ECO:0000313" key="3">
    <source>
        <dbReference type="Proteomes" id="UP000005408"/>
    </source>
</evidence>
<dbReference type="AlphaFoldDB" id="A0A8W8J4D4"/>
<feature type="compositionally biased region" description="Polar residues" evidence="1">
    <location>
        <begin position="61"/>
        <end position="73"/>
    </location>
</feature>
<proteinExistence type="predicted"/>
<dbReference type="Proteomes" id="UP000005408">
    <property type="component" value="Unassembled WGS sequence"/>
</dbReference>
<organism evidence="2 3">
    <name type="scientific">Magallana gigas</name>
    <name type="common">Pacific oyster</name>
    <name type="synonym">Crassostrea gigas</name>
    <dbReference type="NCBI Taxonomy" id="29159"/>
    <lineage>
        <taxon>Eukaryota</taxon>
        <taxon>Metazoa</taxon>
        <taxon>Spiralia</taxon>
        <taxon>Lophotrochozoa</taxon>
        <taxon>Mollusca</taxon>
        <taxon>Bivalvia</taxon>
        <taxon>Autobranchia</taxon>
        <taxon>Pteriomorphia</taxon>
        <taxon>Ostreida</taxon>
        <taxon>Ostreoidea</taxon>
        <taxon>Ostreidae</taxon>
        <taxon>Magallana</taxon>
    </lineage>
</organism>
<accession>A0A8W8J4D4</accession>